<dbReference type="STRING" id="34061.B0189_09625"/>
<evidence type="ECO:0008006" key="3">
    <source>
        <dbReference type="Google" id="ProtNLM"/>
    </source>
</evidence>
<reference evidence="2" key="1">
    <citation type="submission" date="2017-01" db="EMBL/GenBank/DDBJ databases">
        <authorList>
            <person name="Varghese N."/>
            <person name="Submissions S."/>
        </authorList>
    </citation>
    <scope>NUCLEOTIDE SEQUENCE [LARGE SCALE GENOMIC DNA]</scope>
    <source>
        <strain evidence="2">DSM 21768</strain>
    </source>
</reference>
<dbReference type="EMBL" id="FTNU01000023">
    <property type="protein sequence ID" value="SIS07604.1"/>
    <property type="molecule type" value="Genomic_DNA"/>
</dbReference>
<dbReference type="Pfam" id="PF06356">
    <property type="entry name" value="DUF1064"/>
    <property type="match status" value="1"/>
</dbReference>
<accession>A0A1N7G521</accession>
<dbReference type="AlphaFoldDB" id="A0A1N7G521"/>
<protein>
    <recommendedName>
        <fullName evidence="3">DUF1064 domain-containing protein</fullName>
    </recommendedName>
</protein>
<dbReference type="Proteomes" id="UP000187495">
    <property type="component" value="Unassembled WGS sequence"/>
</dbReference>
<keyword evidence="2" id="KW-1185">Reference proteome</keyword>
<name>A0A1N7G521_9GAMM</name>
<dbReference type="InterPro" id="IPR009414">
    <property type="entry name" value="DUF1064"/>
</dbReference>
<gene>
    <name evidence="1" type="ORF">SAMN02745664_12335</name>
</gene>
<evidence type="ECO:0000313" key="2">
    <source>
        <dbReference type="Proteomes" id="UP000187495"/>
    </source>
</evidence>
<organism evidence="1 2">
    <name type="scientific">Moraxella cuniculi DSM 21768</name>
    <dbReference type="NCBI Taxonomy" id="1122245"/>
    <lineage>
        <taxon>Bacteria</taxon>
        <taxon>Pseudomonadati</taxon>
        <taxon>Pseudomonadota</taxon>
        <taxon>Gammaproteobacteria</taxon>
        <taxon>Moraxellales</taxon>
        <taxon>Moraxellaceae</taxon>
        <taxon>Moraxella</taxon>
    </lineage>
</organism>
<evidence type="ECO:0000313" key="1">
    <source>
        <dbReference type="EMBL" id="SIS07604.1"/>
    </source>
</evidence>
<sequence>MSKYNNKKTIVDDIAFDSKKEAERYKVLKSMQDDGVIIALECQPKFTLIPGQYFETIGKRERGVDYVADFRYIDRLGQIIVEDVKSPITAKDKVYRIKRKLVKYFHDVEIIEV</sequence>
<proteinExistence type="predicted"/>
<dbReference type="RefSeq" id="WP_076556128.1">
    <property type="nucleotide sequence ID" value="NZ_FTNU01000023.1"/>
</dbReference>